<organism evidence="1 2">
    <name type="scientific">[Ruminococcus] lactaris</name>
    <dbReference type="NCBI Taxonomy" id="46228"/>
    <lineage>
        <taxon>Bacteria</taxon>
        <taxon>Bacillati</taxon>
        <taxon>Bacillota</taxon>
        <taxon>Clostridia</taxon>
        <taxon>Lachnospirales</taxon>
        <taxon>Lachnospiraceae</taxon>
        <taxon>Mediterraneibacter</taxon>
    </lineage>
</organism>
<reference evidence="1 2" key="1">
    <citation type="submission" date="2018-08" db="EMBL/GenBank/DDBJ databases">
        <title>A genome reference for cultivated species of the human gut microbiota.</title>
        <authorList>
            <person name="Zou Y."/>
            <person name="Xue W."/>
            <person name="Luo G."/>
        </authorList>
    </citation>
    <scope>NUCLEOTIDE SEQUENCE [LARGE SCALE GENOMIC DNA]</scope>
    <source>
        <strain evidence="1 2">AM25-1LB</strain>
    </source>
</reference>
<dbReference type="EMBL" id="QRHG01000003">
    <property type="protein sequence ID" value="RHF62911.1"/>
    <property type="molecule type" value="Genomic_DNA"/>
</dbReference>
<evidence type="ECO:0000313" key="1">
    <source>
        <dbReference type="EMBL" id="RHF62911.1"/>
    </source>
</evidence>
<dbReference type="RefSeq" id="WP_118212410.1">
    <property type="nucleotide sequence ID" value="NZ_JAGZVE010000069.1"/>
</dbReference>
<name>A0A414P9L7_9FIRM</name>
<comment type="caution">
    <text evidence="1">The sequence shown here is derived from an EMBL/GenBank/DDBJ whole genome shotgun (WGS) entry which is preliminary data.</text>
</comment>
<protein>
    <submittedName>
        <fullName evidence="1">Uncharacterized protein</fullName>
    </submittedName>
</protein>
<proteinExistence type="predicted"/>
<accession>A0A414P9L7</accession>
<dbReference type="AlphaFoldDB" id="A0A414P9L7"/>
<evidence type="ECO:0000313" key="2">
    <source>
        <dbReference type="Proteomes" id="UP000284902"/>
    </source>
</evidence>
<sequence>MLDLDRYVNNSIEVKIAGEIYDILEPTLAVNMEVNRIEEDLTEENLFEKRVDVAKLFLDHNRQGKIFSKKEITAIPFEGITQLLAEISTMRTKAENDPN</sequence>
<gene>
    <name evidence="1" type="ORF">DW672_01840</name>
</gene>
<dbReference type="Proteomes" id="UP000284902">
    <property type="component" value="Unassembled WGS sequence"/>
</dbReference>